<dbReference type="Pfam" id="PF07969">
    <property type="entry name" value="Amidohydro_3"/>
    <property type="match status" value="1"/>
</dbReference>
<protein>
    <recommendedName>
        <fullName evidence="2">Amidohydrolase 3 domain-containing protein</fullName>
    </recommendedName>
</protein>
<evidence type="ECO:0000259" key="2">
    <source>
        <dbReference type="Pfam" id="PF07969"/>
    </source>
</evidence>
<evidence type="ECO:0000313" key="3">
    <source>
        <dbReference type="EMBL" id="ABJ87024.1"/>
    </source>
</evidence>
<organism evidence="3">
    <name type="scientific">Solibacter usitatus (strain Ellin6076)</name>
    <dbReference type="NCBI Taxonomy" id="234267"/>
    <lineage>
        <taxon>Bacteria</taxon>
        <taxon>Pseudomonadati</taxon>
        <taxon>Acidobacteriota</taxon>
        <taxon>Terriglobia</taxon>
        <taxon>Bryobacterales</taxon>
        <taxon>Solibacteraceae</taxon>
        <taxon>Candidatus Solibacter</taxon>
    </lineage>
</organism>
<dbReference type="STRING" id="234267.Acid_6093"/>
<dbReference type="InParanoid" id="Q01TJ6"/>
<dbReference type="PANTHER" id="PTHR22642">
    <property type="entry name" value="IMIDAZOLONEPROPIONASE"/>
    <property type="match status" value="1"/>
</dbReference>
<proteinExistence type="predicted"/>
<gene>
    <name evidence="3" type="ordered locus">Acid_6093</name>
</gene>
<name>Q01TJ6_SOLUE</name>
<dbReference type="HOGENOM" id="CLU_1905387_0_0_0"/>
<dbReference type="PANTHER" id="PTHR22642:SF2">
    <property type="entry name" value="PROTEIN LONG AFTER FAR-RED 3"/>
    <property type="match status" value="1"/>
</dbReference>
<dbReference type="InterPro" id="IPR011059">
    <property type="entry name" value="Metal-dep_hydrolase_composite"/>
</dbReference>
<dbReference type="GO" id="GO:0016810">
    <property type="term" value="F:hydrolase activity, acting on carbon-nitrogen (but not peptide) bonds"/>
    <property type="evidence" value="ECO:0007669"/>
    <property type="project" value="InterPro"/>
</dbReference>
<keyword evidence="1" id="KW-0732">Signal</keyword>
<feature type="signal peptide" evidence="1">
    <location>
        <begin position="1"/>
        <end position="17"/>
    </location>
</feature>
<accession>Q01TJ6</accession>
<dbReference type="KEGG" id="sus:Acid_6093"/>
<dbReference type="InterPro" id="IPR013108">
    <property type="entry name" value="Amidohydro_3"/>
</dbReference>
<dbReference type="eggNOG" id="COG1574">
    <property type="taxonomic scope" value="Bacteria"/>
</dbReference>
<dbReference type="EMBL" id="CP000473">
    <property type="protein sequence ID" value="ABJ87024.1"/>
    <property type="molecule type" value="Genomic_DNA"/>
</dbReference>
<feature type="chain" id="PRO_5004162587" description="Amidohydrolase 3 domain-containing protein" evidence="1">
    <location>
        <begin position="18"/>
        <end position="133"/>
    </location>
</feature>
<sequence length="133" mass="13990" precursor="true">MVMIAVLLCLPAPPADADLILHNGKIVTVGAAFRVVEAIAIKVGRITATGTSTEILAAERSSRTKVVDLAGKTVLPGLIDAHVHALEAGLSEFRAPLPVLDSIAAIQDYIRTAARSRAKGAWIVVPRTLPPRL</sequence>
<reference evidence="3" key="1">
    <citation type="submission" date="2006-10" db="EMBL/GenBank/DDBJ databases">
        <title>Complete sequence of Solibacter usitatus Ellin6076.</title>
        <authorList>
            <consortium name="US DOE Joint Genome Institute"/>
            <person name="Copeland A."/>
            <person name="Lucas S."/>
            <person name="Lapidus A."/>
            <person name="Barry K."/>
            <person name="Detter J.C."/>
            <person name="Glavina del Rio T."/>
            <person name="Hammon N."/>
            <person name="Israni S."/>
            <person name="Dalin E."/>
            <person name="Tice H."/>
            <person name="Pitluck S."/>
            <person name="Thompson L.S."/>
            <person name="Brettin T."/>
            <person name="Bruce D."/>
            <person name="Han C."/>
            <person name="Tapia R."/>
            <person name="Gilna P."/>
            <person name="Schmutz J."/>
            <person name="Larimer F."/>
            <person name="Land M."/>
            <person name="Hauser L."/>
            <person name="Kyrpides N."/>
            <person name="Mikhailova N."/>
            <person name="Janssen P.H."/>
            <person name="Kuske C.R."/>
            <person name="Richardson P."/>
        </authorList>
    </citation>
    <scope>NUCLEOTIDE SEQUENCE</scope>
    <source>
        <strain evidence="3">Ellin6076</strain>
    </source>
</reference>
<feature type="domain" description="Amidohydrolase 3" evidence="2">
    <location>
        <begin position="65"/>
        <end position="125"/>
    </location>
</feature>
<dbReference type="SUPFAM" id="SSF51338">
    <property type="entry name" value="Composite domain of metallo-dependent hydrolases"/>
    <property type="match status" value="1"/>
</dbReference>
<dbReference type="Gene3D" id="2.30.40.10">
    <property type="entry name" value="Urease, subunit C, domain 1"/>
    <property type="match status" value="1"/>
</dbReference>
<evidence type="ECO:0000256" key="1">
    <source>
        <dbReference type="SAM" id="SignalP"/>
    </source>
</evidence>
<dbReference type="AlphaFoldDB" id="Q01TJ6"/>